<protein>
    <submittedName>
        <fullName evidence="3">DUF4236 domain-containing protein</fullName>
    </submittedName>
</protein>
<accession>A0ABS6JZP1</accession>
<name>A0ABS6JZP1_9BACI</name>
<comment type="caution">
    <text evidence="3">The sequence shown here is derived from an EMBL/GenBank/DDBJ whole genome shotgun (WGS) entry which is preliminary data.</text>
</comment>
<dbReference type="Pfam" id="PF14020">
    <property type="entry name" value="DUF4236"/>
    <property type="match status" value="1"/>
</dbReference>
<feature type="transmembrane region" description="Helical" evidence="1">
    <location>
        <begin position="292"/>
        <end position="311"/>
    </location>
</feature>
<evidence type="ECO:0000313" key="3">
    <source>
        <dbReference type="EMBL" id="MBU9724067.1"/>
    </source>
</evidence>
<evidence type="ECO:0000313" key="4">
    <source>
        <dbReference type="Proteomes" id="UP000790580"/>
    </source>
</evidence>
<proteinExistence type="predicted"/>
<gene>
    <name evidence="3" type="ORF">KS407_21825</name>
</gene>
<keyword evidence="1" id="KW-0472">Membrane</keyword>
<evidence type="ECO:0000259" key="2">
    <source>
        <dbReference type="Pfam" id="PF14020"/>
    </source>
</evidence>
<keyword evidence="1" id="KW-1133">Transmembrane helix</keyword>
<dbReference type="Proteomes" id="UP000790580">
    <property type="component" value="Unassembled WGS sequence"/>
</dbReference>
<dbReference type="InterPro" id="IPR025330">
    <property type="entry name" value="DUF4236"/>
</dbReference>
<dbReference type="RefSeq" id="WP_088074979.1">
    <property type="nucleotide sequence ID" value="NZ_JAHQCR010000088.1"/>
</dbReference>
<evidence type="ECO:0000256" key="1">
    <source>
        <dbReference type="SAM" id="Phobius"/>
    </source>
</evidence>
<organism evidence="3 4">
    <name type="scientific">Evansella alkalicola</name>
    <dbReference type="NCBI Taxonomy" id="745819"/>
    <lineage>
        <taxon>Bacteria</taxon>
        <taxon>Bacillati</taxon>
        <taxon>Bacillota</taxon>
        <taxon>Bacilli</taxon>
        <taxon>Bacillales</taxon>
        <taxon>Bacillaceae</taxon>
        <taxon>Evansella</taxon>
    </lineage>
</organism>
<feature type="domain" description="DUF4236" evidence="2">
    <location>
        <begin position="3"/>
        <end position="56"/>
    </location>
</feature>
<keyword evidence="1" id="KW-0812">Transmembrane</keyword>
<reference evidence="3 4" key="1">
    <citation type="submission" date="2021-06" db="EMBL/GenBank/DDBJ databases">
        <title>Bacillus sp. RD4P76, an endophyte from a halophyte.</title>
        <authorList>
            <person name="Sun J.-Q."/>
        </authorList>
    </citation>
    <scope>NUCLEOTIDE SEQUENCE [LARGE SCALE GENOMIC DNA]</scope>
    <source>
        <strain evidence="3 4">JCM 17098</strain>
    </source>
</reference>
<keyword evidence="4" id="KW-1185">Reference proteome</keyword>
<dbReference type="EMBL" id="JAHQCR010000088">
    <property type="protein sequence ID" value="MBU9724067.1"/>
    <property type="molecule type" value="Genomic_DNA"/>
</dbReference>
<sequence length="389" mass="44936">MSFRFQKRVRVAPGIRLNLSKSGVSTSIGRRGASFTAGKRGLHGNVGVPGSGLSYRTRIDTKDKKYGRTSQMTPSYSSQRKEEERQLKIEQREELLALAEDDAKLINEETNRLLVLHKQLFQPVNSLTALVDKTFNFDLTPPSKDTMKSDLLERKKSKLSFVEKIKVLFPKNKKEFLNTVETETQALYKESMSAYEEKQRAFQEEKKLRYDLARKAEFGDTNAMEDWVSLYLEELDFPLETDIDFKVMSSEEVYIDIDLPTIDEVPDEKARVLKSGKLKVEQKTQRDHREHYALLVGGTALYLASFFLAYLPTVNKTTISGYNQILDDSTGHEKDQYIYSLKVDRDTLYHLNMEKVHPIKAFDHFEPRLNATKTYIFKEIEPYKPKAID</sequence>